<evidence type="ECO:0000313" key="3">
    <source>
        <dbReference type="EMBL" id="CAI9091435.1"/>
    </source>
</evidence>
<name>A0AAV1C759_OLDCO</name>
<evidence type="ECO:0000256" key="1">
    <source>
        <dbReference type="SAM" id="MobiDB-lite"/>
    </source>
</evidence>
<dbReference type="AlphaFoldDB" id="A0AAV1C759"/>
<dbReference type="PANTHER" id="PTHR33592:SF3">
    <property type="entry name" value="TRANSMEMBRANE PROTEIN"/>
    <property type="match status" value="1"/>
</dbReference>
<dbReference type="Proteomes" id="UP001161247">
    <property type="component" value="Chromosome 1"/>
</dbReference>
<feature type="chain" id="PRO_5043718196" evidence="2">
    <location>
        <begin position="32"/>
        <end position="106"/>
    </location>
</feature>
<feature type="region of interest" description="Disordered" evidence="1">
    <location>
        <begin position="53"/>
        <end position="106"/>
    </location>
</feature>
<keyword evidence="4" id="KW-1185">Reference proteome</keyword>
<proteinExistence type="predicted"/>
<accession>A0AAV1C759</accession>
<reference evidence="3" key="1">
    <citation type="submission" date="2023-03" db="EMBL/GenBank/DDBJ databases">
        <authorList>
            <person name="Julca I."/>
        </authorList>
    </citation>
    <scope>NUCLEOTIDE SEQUENCE</scope>
</reference>
<sequence length="106" mass="11466">MAASFVCNKTCMVLMGLTLFLALIDLQQVEGGRPLLRIEQPWLMKDHLIIQSLPRGSPTTPTGNPCTHIPKSSKGRCTMQVEVDGAGHNAPSEPVTAPKDNGIHLH</sequence>
<protein>
    <submittedName>
        <fullName evidence="3">OLC1v1026469C1</fullName>
    </submittedName>
</protein>
<evidence type="ECO:0000313" key="4">
    <source>
        <dbReference type="Proteomes" id="UP001161247"/>
    </source>
</evidence>
<dbReference type="EMBL" id="OX459118">
    <property type="protein sequence ID" value="CAI9091435.1"/>
    <property type="molecule type" value="Genomic_DNA"/>
</dbReference>
<organism evidence="3 4">
    <name type="scientific">Oldenlandia corymbosa var. corymbosa</name>
    <dbReference type="NCBI Taxonomy" id="529605"/>
    <lineage>
        <taxon>Eukaryota</taxon>
        <taxon>Viridiplantae</taxon>
        <taxon>Streptophyta</taxon>
        <taxon>Embryophyta</taxon>
        <taxon>Tracheophyta</taxon>
        <taxon>Spermatophyta</taxon>
        <taxon>Magnoliopsida</taxon>
        <taxon>eudicotyledons</taxon>
        <taxon>Gunneridae</taxon>
        <taxon>Pentapetalae</taxon>
        <taxon>asterids</taxon>
        <taxon>lamiids</taxon>
        <taxon>Gentianales</taxon>
        <taxon>Rubiaceae</taxon>
        <taxon>Rubioideae</taxon>
        <taxon>Spermacoceae</taxon>
        <taxon>Hedyotis-Oldenlandia complex</taxon>
        <taxon>Oldenlandia</taxon>
    </lineage>
</organism>
<dbReference type="PANTHER" id="PTHR33592">
    <property type="entry name" value="TRANSMEMBRANE PROTEIN"/>
    <property type="match status" value="1"/>
</dbReference>
<feature type="signal peptide" evidence="2">
    <location>
        <begin position="1"/>
        <end position="31"/>
    </location>
</feature>
<keyword evidence="2" id="KW-0732">Signal</keyword>
<evidence type="ECO:0000256" key="2">
    <source>
        <dbReference type="SAM" id="SignalP"/>
    </source>
</evidence>
<gene>
    <name evidence="3" type="ORF">OLC1_LOCUS3364</name>
</gene>